<gene>
    <name evidence="2" type="ORF">D8674_008819</name>
</gene>
<dbReference type="GO" id="GO:0003676">
    <property type="term" value="F:nucleic acid binding"/>
    <property type="evidence" value="ECO:0007669"/>
    <property type="project" value="InterPro"/>
</dbReference>
<dbReference type="Pfam" id="PF13456">
    <property type="entry name" value="RVT_3"/>
    <property type="match status" value="1"/>
</dbReference>
<keyword evidence="3" id="KW-1185">Reference proteome</keyword>
<dbReference type="AlphaFoldDB" id="A0A5N5I0U5"/>
<evidence type="ECO:0000313" key="3">
    <source>
        <dbReference type="Proteomes" id="UP000327157"/>
    </source>
</evidence>
<protein>
    <recommendedName>
        <fullName evidence="1">RNase H type-1 domain-containing protein</fullName>
    </recommendedName>
</protein>
<dbReference type="InterPro" id="IPR052929">
    <property type="entry name" value="RNase_H-like_EbsB-rel"/>
</dbReference>
<accession>A0A5N5I0U5</accession>
<dbReference type="InterPro" id="IPR012337">
    <property type="entry name" value="RNaseH-like_sf"/>
</dbReference>
<evidence type="ECO:0000259" key="1">
    <source>
        <dbReference type="Pfam" id="PF13456"/>
    </source>
</evidence>
<organism evidence="2 3">
    <name type="scientific">Pyrus ussuriensis x Pyrus communis</name>
    <dbReference type="NCBI Taxonomy" id="2448454"/>
    <lineage>
        <taxon>Eukaryota</taxon>
        <taxon>Viridiplantae</taxon>
        <taxon>Streptophyta</taxon>
        <taxon>Embryophyta</taxon>
        <taxon>Tracheophyta</taxon>
        <taxon>Spermatophyta</taxon>
        <taxon>Magnoliopsida</taxon>
        <taxon>eudicotyledons</taxon>
        <taxon>Gunneridae</taxon>
        <taxon>Pentapetalae</taxon>
        <taxon>rosids</taxon>
        <taxon>fabids</taxon>
        <taxon>Rosales</taxon>
        <taxon>Rosaceae</taxon>
        <taxon>Amygdaloideae</taxon>
        <taxon>Maleae</taxon>
        <taxon>Pyrus</taxon>
    </lineage>
</organism>
<reference evidence="2 3" key="1">
    <citation type="submission" date="2019-09" db="EMBL/GenBank/DDBJ databases">
        <authorList>
            <person name="Ou C."/>
        </authorList>
    </citation>
    <scope>NUCLEOTIDE SEQUENCE [LARGE SCALE GENOMIC DNA]</scope>
    <source>
        <strain evidence="2">S2</strain>
        <tissue evidence="2">Leaf</tissue>
    </source>
</reference>
<dbReference type="Gene3D" id="3.30.420.10">
    <property type="entry name" value="Ribonuclease H-like superfamily/Ribonuclease H"/>
    <property type="match status" value="1"/>
</dbReference>
<name>A0A5N5I0U5_9ROSA</name>
<proteinExistence type="predicted"/>
<sequence length="218" mass="24295">MLVMVDLIRWCFEEEEGNLILGLPISLAGCKDRVMWHYSGNGDIPFVRGIELPWRCRKMGNLSCVVVLLLFATRNKVYHRKGFSRPNYGVLKINYVGAWSAGGERGVFYNNAAMAKAAVIRAALMLYTEMGCDEVEIESNSQVIISMLNGGYVVDATLKCFIHDIGHLVSQLRGVRFVFVKRNANAAAHAVASYIASHGGALCWDALRPDYLIFLLKM</sequence>
<dbReference type="InterPro" id="IPR002156">
    <property type="entry name" value="RNaseH_domain"/>
</dbReference>
<evidence type="ECO:0000313" key="2">
    <source>
        <dbReference type="EMBL" id="KAB2631300.1"/>
    </source>
</evidence>
<dbReference type="PANTHER" id="PTHR47074">
    <property type="entry name" value="BNAC02G40300D PROTEIN"/>
    <property type="match status" value="1"/>
</dbReference>
<dbReference type="EMBL" id="SMOL01000143">
    <property type="protein sequence ID" value="KAB2631300.1"/>
    <property type="molecule type" value="Genomic_DNA"/>
</dbReference>
<feature type="domain" description="RNase H type-1" evidence="1">
    <location>
        <begin position="112"/>
        <end position="193"/>
    </location>
</feature>
<reference evidence="2 3" key="3">
    <citation type="submission" date="2019-11" db="EMBL/GenBank/DDBJ databases">
        <title>A de novo genome assembly of a pear dwarfing rootstock.</title>
        <authorList>
            <person name="Wang F."/>
            <person name="Wang J."/>
            <person name="Li S."/>
            <person name="Zhang Y."/>
            <person name="Fang M."/>
            <person name="Ma L."/>
            <person name="Zhao Y."/>
            <person name="Jiang S."/>
        </authorList>
    </citation>
    <scope>NUCLEOTIDE SEQUENCE [LARGE SCALE GENOMIC DNA]</scope>
    <source>
        <strain evidence="2">S2</strain>
        <tissue evidence="2">Leaf</tissue>
    </source>
</reference>
<comment type="caution">
    <text evidence="2">The sequence shown here is derived from an EMBL/GenBank/DDBJ whole genome shotgun (WGS) entry which is preliminary data.</text>
</comment>
<reference evidence="3" key="2">
    <citation type="submission" date="2019-10" db="EMBL/GenBank/DDBJ databases">
        <title>A de novo genome assembly of a pear dwarfing rootstock.</title>
        <authorList>
            <person name="Wang F."/>
            <person name="Wang J."/>
            <person name="Li S."/>
            <person name="Zhang Y."/>
            <person name="Fang M."/>
            <person name="Ma L."/>
            <person name="Zhao Y."/>
            <person name="Jiang S."/>
        </authorList>
    </citation>
    <scope>NUCLEOTIDE SEQUENCE [LARGE SCALE GENOMIC DNA]</scope>
</reference>
<dbReference type="OrthoDB" id="990022at2759"/>
<dbReference type="Proteomes" id="UP000327157">
    <property type="component" value="Chromosome 12"/>
</dbReference>
<dbReference type="GO" id="GO:0004523">
    <property type="term" value="F:RNA-DNA hybrid ribonuclease activity"/>
    <property type="evidence" value="ECO:0007669"/>
    <property type="project" value="InterPro"/>
</dbReference>
<dbReference type="PANTHER" id="PTHR47074:SF11">
    <property type="entry name" value="REVERSE TRANSCRIPTASE-LIKE PROTEIN"/>
    <property type="match status" value="1"/>
</dbReference>
<dbReference type="SUPFAM" id="SSF53098">
    <property type="entry name" value="Ribonuclease H-like"/>
    <property type="match status" value="1"/>
</dbReference>
<dbReference type="InterPro" id="IPR036397">
    <property type="entry name" value="RNaseH_sf"/>
</dbReference>